<dbReference type="Proteomes" id="UP000321039">
    <property type="component" value="Unassembled WGS sequence"/>
</dbReference>
<name>A0A5C8ZZ24_9GAMM</name>
<keyword evidence="1" id="KW-0732">Signal</keyword>
<dbReference type="EMBL" id="VRZA01000003">
    <property type="protein sequence ID" value="TXS93728.1"/>
    <property type="molecule type" value="Genomic_DNA"/>
</dbReference>
<dbReference type="AlphaFoldDB" id="A0A5C8ZZ24"/>
<dbReference type="InterPro" id="IPR001466">
    <property type="entry name" value="Beta-lactam-related"/>
</dbReference>
<dbReference type="InterPro" id="IPR012338">
    <property type="entry name" value="Beta-lactam/transpept-like"/>
</dbReference>
<dbReference type="SUPFAM" id="SSF56601">
    <property type="entry name" value="beta-lactamase/transpeptidase-like"/>
    <property type="match status" value="1"/>
</dbReference>
<dbReference type="PANTHER" id="PTHR43283:SF7">
    <property type="entry name" value="BETA-LACTAMASE-RELATED DOMAIN-CONTAINING PROTEIN"/>
    <property type="match status" value="1"/>
</dbReference>
<gene>
    <name evidence="3" type="ORF">FV139_08790</name>
</gene>
<dbReference type="GO" id="GO:0016787">
    <property type="term" value="F:hydrolase activity"/>
    <property type="evidence" value="ECO:0007669"/>
    <property type="project" value="UniProtKB-KW"/>
</dbReference>
<keyword evidence="4" id="KW-1185">Reference proteome</keyword>
<reference evidence="3 4" key="1">
    <citation type="submission" date="2019-08" db="EMBL/GenBank/DDBJ databases">
        <title>Parahaliea maris sp. nov., isolated from the surface seawater.</title>
        <authorList>
            <person name="Liu Y."/>
        </authorList>
    </citation>
    <scope>NUCLEOTIDE SEQUENCE [LARGE SCALE GENOMIC DNA]</scope>
    <source>
        <strain evidence="3 4">HSLHS9</strain>
    </source>
</reference>
<dbReference type="Pfam" id="PF00144">
    <property type="entry name" value="Beta-lactamase"/>
    <property type="match status" value="1"/>
</dbReference>
<feature type="chain" id="PRO_5023129355" evidence="1">
    <location>
        <begin position="29"/>
        <end position="478"/>
    </location>
</feature>
<dbReference type="Gene3D" id="3.40.710.10">
    <property type="entry name" value="DD-peptidase/beta-lactamase superfamily"/>
    <property type="match status" value="1"/>
</dbReference>
<dbReference type="PANTHER" id="PTHR43283">
    <property type="entry name" value="BETA-LACTAMASE-RELATED"/>
    <property type="match status" value="1"/>
</dbReference>
<feature type="domain" description="Beta-lactamase-related" evidence="2">
    <location>
        <begin position="181"/>
        <end position="452"/>
    </location>
</feature>
<dbReference type="InterPro" id="IPR050789">
    <property type="entry name" value="Diverse_Enzym_Activities"/>
</dbReference>
<protein>
    <submittedName>
        <fullName evidence="3">Serine hydrolase</fullName>
    </submittedName>
</protein>
<feature type="signal peptide" evidence="1">
    <location>
        <begin position="1"/>
        <end position="28"/>
    </location>
</feature>
<keyword evidence="3" id="KW-0378">Hydrolase</keyword>
<evidence type="ECO:0000313" key="3">
    <source>
        <dbReference type="EMBL" id="TXS93728.1"/>
    </source>
</evidence>
<accession>A0A5C8ZZ24</accession>
<proteinExistence type="predicted"/>
<organism evidence="3 4">
    <name type="scientific">Parahaliea maris</name>
    <dbReference type="NCBI Taxonomy" id="2716870"/>
    <lineage>
        <taxon>Bacteria</taxon>
        <taxon>Pseudomonadati</taxon>
        <taxon>Pseudomonadota</taxon>
        <taxon>Gammaproteobacteria</taxon>
        <taxon>Cellvibrionales</taxon>
        <taxon>Halieaceae</taxon>
        <taxon>Parahaliea</taxon>
    </lineage>
</organism>
<evidence type="ECO:0000256" key="1">
    <source>
        <dbReference type="SAM" id="SignalP"/>
    </source>
</evidence>
<evidence type="ECO:0000313" key="4">
    <source>
        <dbReference type="Proteomes" id="UP000321039"/>
    </source>
</evidence>
<comment type="caution">
    <text evidence="3">The sequence shown here is derived from an EMBL/GenBank/DDBJ whole genome shotgun (WGS) entry which is preliminary data.</text>
</comment>
<sequence>MKFPVLSRWVCAPALALTSLLGSSASQGEDYFQHQRQLIRHGVEAVLACNGLYTSDRTLAQVRAQELAYLVRFQADTVPGELQVHREQQAVTVAAPTGDQAIHAAFRPGIGCVVLAPEQTLADIGTLPQLDLPPPAGNPADLPWPMGDAIPEQPIPDSIDGAALQAASDWAFQRETPEQDTISLLVLYRGQIIHERYAPGFDMHTRTRTWSTAKSIAVSLIGQLVAAGKLKLDEPLNLPFGPQLEAGVDPRADITLRHLLNMSSGLYPVDSFNKEYATGSGLAYWAGASSVKGALDRGLVRAPGSFWDYENYDTLLAVLAMKQVLGEQAYREYPRRALLDKLGMRNTLVSTDRFGDFILSSQVYTNARDLARFGQLYLQQGEWQGEQLLPREWIDFVRHPAPATAGSGNFYGGQWWLVPDERKGEVPADAYSTAGNRGQFVIVVPSHDLVIVRRGLDYGAQGFDRWDLAREVIKAVRH</sequence>
<evidence type="ECO:0000259" key="2">
    <source>
        <dbReference type="Pfam" id="PF00144"/>
    </source>
</evidence>